<evidence type="ECO:0000256" key="11">
    <source>
        <dbReference type="ARBA" id="ARBA00023268"/>
    </source>
</evidence>
<dbReference type="GO" id="GO:0008270">
    <property type="term" value="F:zinc ion binding"/>
    <property type="evidence" value="ECO:0007669"/>
    <property type="project" value="InterPro"/>
</dbReference>
<evidence type="ECO:0000256" key="3">
    <source>
        <dbReference type="ARBA" id="ARBA00004910"/>
    </source>
</evidence>
<dbReference type="STRING" id="66969.Lwal_2549"/>
<dbReference type="GO" id="GO:0008835">
    <property type="term" value="F:diaminohydroxyphosphoribosylaminopyrimidine deaminase activity"/>
    <property type="evidence" value="ECO:0007669"/>
    <property type="project" value="UniProtKB-EC"/>
</dbReference>
<comment type="cofactor">
    <cofactor evidence="12 15">
        <name>Zn(2+)</name>
        <dbReference type="ChEBI" id="CHEBI:29105"/>
    </cofactor>
    <text evidence="12 15">Binds 1 zinc ion.</text>
</comment>
<dbReference type="InterPro" id="IPR004794">
    <property type="entry name" value="Eubact_RibD"/>
</dbReference>
<evidence type="ECO:0000256" key="12">
    <source>
        <dbReference type="PIRNR" id="PIRNR006769"/>
    </source>
</evidence>
<feature type="binding site" evidence="14">
    <location>
        <position position="183"/>
    </location>
    <ligand>
        <name>substrate</name>
    </ligand>
</feature>
<evidence type="ECO:0000256" key="5">
    <source>
        <dbReference type="ARBA" id="ARBA00007417"/>
    </source>
</evidence>
<keyword evidence="8 12" id="KW-0862">Zinc</keyword>
<evidence type="ECO:0000313" key="18">
    <source>
        <dbReference type="Proteomes" id="UP000054729"/>
    </source>
</evidence>
<feature type="binding site" evidence="15">
    <location>
        <position position="74"/>
    </location>
    <ligand>
        <name>Zn(2+)</name>
        <dbReference type="ChEBI" id="CHEBI:29105"/>
        <note>catalytic</note>
    </ligand>
</feature>
<dbReference type="Gene3D" id="3.40.140.10">
    <property type="entry name" value="Cytidine Deaminase, domain 2"/>
    <property type="match status" value="1"/>
</dbReference>
<name>A0A0W1A2P8_9GAMM</name>
<dbReference type="PIRSF" id="PIRSF006769">
    <property type="entry name" value="RibD"/>
    <property type="match status" value="1"/>
</dbReference>
<dbReference type="InterPro" id="IPR002734">
    <property type="entry name" value="RibDG_C"/>
</dbReference>
<dbReference type="CDD" id="cd01284">
    <property type="entry name" value="Riboflavin_deaminase-reductase"/>
    <property type="match status" value="1"/>
</dbReference>
<feature type="binding site" evidence="15">
    <location>
        <position position="83"/>
    </location>
    <ligand>
        <name>Zn(2+)</name>
        <dbReference type="ChEBI" id="CHEBI:29105"/>
        <note>catalytic</note>
    </ligand>
</feature>
<feature type="binding site" evidence="14">
    <location>
        <begin position="289"/>
        <end position="295"/>
    </location>
    <ligand>
        <name>NADP(+)</name>
        <dbReference type="ChEBI" id="CHEBI:58349"/>
    </ligand>
</feature>
<keyword evidence="18" id="KW-1185">Reference proteome</keyword>
<dbReference type="InterPro" id="IPR024072">
    <property type="entry name" value="DHFR-like_dom_sf"/>
</dbReference>
<keyword evidence="7 12" id="KW-0479">Metal-binding</keyword>
<dbReference type="GO" id="GO:0008703">
    <property type="term" value="F:5-amino-6-(5-phosphoribosylamino)uracil reductase activity"/>
    <property type="evidence" value="ECO:0007669"/>
    <property type="project" value="UniProtKB-EC"/>
</dbReference>
<dbReference type="Pfam" id="PF01872">
    <property type="entry name" value="RibD_C"/>
    <property type="match status" value="1"/>
</dbReference>
<dbReference type="SUPFAM" id="SSF53927">
    <property type="entry name" value="Cytidine deaminase-like"/>
    <property type="match status" value="1"/>
</dbReference>
<protein>
    <recommendedName>
        <fullName evidence="12">Riboflavin biosynthesis protein RibD</fullName>
    </recommendedName>
    <domain>
        <recommendedName>
            <fullName evidence="12">Diaminohydroxyphosphoribosylaminopyrimidine deaminase</fullName>
            <shortName evidence="12">DRAP deaminase</shortName>
            <ecNumber evidence="12">3.5.4.26</ecNumber>
        </recommendedName>
        <alternativeName>
            <fullName evidence="12">Riboflavin-specific deaminase</fullName>
        </alternativeName>
    </domain>
    <domain>
        <recommendedName>
            <fullName evidence="12">5-amino-6-(5-phosphoribosylamino)uracil reductase</fullName>
            <ecNumber evidence="12">1.1.1.193</ecNumber>
        </recommendedName>
        <alternativeName>
            <fullName evidence="12">HTP reductase</fullName>
        </alternativeName>
    </domain>
</protein>
<dbReference type="AlphaFoldDB" id="A0A0W1A2P8"/>
<dbReference type="SUPFAM" id="SSF53597">
    <property type="entry name" value="Dihydrofolate reductase-like"/>
    <property type="match status" value="1"/>
</dbReference>
<dbReference type="Proteomes" id="UP000054729">
    <property type="component" value="Unassembled WGS sequence"/>
</dbReference>
<feature type="active site" description="Proton donor" evidence="13">
    <location>
        <position position="51"/>
    </location>
</feature>
<evidence type="ECO:0000256" key="6">
    <source>
        <dbReference type="ARBA" id="ARBA00022619"/>
    </source>
</evidence>
<evidence type="ECO:0000256" key="13">
    <source>
        <dbReference type="PIRSR" id="PIRSR006769-1"/>
    </source>
</evidence>
<keyword evidence="12" id="KW-0378">Hydrolase</keyword>
<comment type="catalytic activity">
    <reaction evidence="12">
        <text>2,5-diamino-6-hydroxy-4-(5-phosphoribosylamino)-pyrimidine + H2O + H(+) = 5-amino-6-(5-phospho-D-ribosylamino)uracil + NH4(+)</text>
        <dbReference type="Rhea" id="RHEA:21868"/>
        <dbReference type="ChEBI" id="CHEBI:15377"/>
        <dbReference type="ChEBI" id="CHEBI:15378"/>
        <dbReference type="ChEBI" id="CHEBI:28938"/>
        <dbReference type="ChEBI" id="CHEBI:58453"/>
        <dbReference type="ChEBI" id="CHEBI:58614"/>
        <dbReference type="EC" id="3.5.4.26"/>
    </reaction>
</comment>
<keyword evidence="9 12" id="KW-0521">NADP</keyword>
<evidence type="ECO:0000256" key="15">
    <source>
        <dbReference type="PIRSR" id="PIRSR006769-3"/>
    </source>
</evidence>
<dbReference type="InterPro" id="IPR002125">
    <property type="entry name" value="CMP_dCMP_dom"/>
</dbReference>
<evidence type="ECO:0000256" key="10">
    <source>
        <dbReference type="ARBA" id="ARBA00023002"/>
    </source>
</evidence>
<evidence type="ECO:0000256" key="8">
    <source>
        <dbReference type="ARBA" id="ARBA00022833"/>
    </source>
</evidence>
<comment type="similarity">
    <text evidence="5 12">In the C-terminal section; belongs to the HTP reductase family.</text>
</comment>
<feature type="binding site" evidence="14">
    <location>
        <position position="206"/>
    </location>
    <ligand>
        <name>substrate</name>
    </ligand>
</feature>
<organism evidence="17 18">
    <name type="scientific">Legionella waltersii</name>
    <dbReference type="NCBI Taxonomy" id="66969"/>
    <lineage>
        <taxon>Bacteria</taxon>
        <taxon>Pseudomonadati</taxon>
        <taxon>Pseudomonadota</taxon>
        <taxon>Gammaproteobacteria</taxon>
        <taxon>Legionellales</taxon>
        <taxon>Legionellaceae</taxon>
        <taxon>Legionella</taxon>
    </lineage>
</organism>
<keyword evidence="10 12" id="KW-0560">Oxidoreductase</keyword>
<dbReference type="InterPro" id="IPR016192">
    <property type="entry name" value="APOBEC/CMP_deaminase_Zn-bd"/>
</dbReference>
<dbReference type="PROSITE" id="PS00903">
    <property type="entry name" value="CYT_DCMP_DEAMINASES_1"/>
    <property type="match status" value="1"/>
</dbReference>
<dbReference type="EC" id="3.5.4.26" evidence="12"/>
<dbReference type="RefSeq" id="WP_058481178.1">
    <property type="nucleotide sequence ID" value="NZ_CAAAIQ010000002.1"/>
</dbReference>
<feature type="binding site" evidence="14">
    <location>
        <position position="199"/>
    </location>
    <ligand>
        <name>NADP(+)</name>
        <dbReference type="ChEBI" id="CHEBI:58349"/>
    </ligand>
</feature>
<dbReference type="Gene3D" id="3.40.430.10">
    <property type="entry name" value="Dihydrofolate Reductase, subunit A"/>
    <property type="match status" value="1"/>
</dbReference>
<comment type="similarity">
    <text evidence="4 12">In the N-terminal section; belongs to the cytidine and deoxycytidylate deaminase family.</text>
</comment>
<evidence type="ECO:0000256" key="2">
    <source>
        <dbReference type="ARBA" id="ARBA00004882"/>
    </source>
</evidence>
<dbReference type="OrthoDB" id="9800865at2"/>
<dbReference type="NCBIfam" id="TIGR00326">
    <property type="entry name" value="eubact_ribD"/>
    <property type="match status" value="1"/>
</dbReference>
<evidence type="ECO:0000256" key="1">
    <source>
        <dbReference type="ARBA" id="ARBA00002151"/>
    </source>
</evidence>
<evidence type="ECO:0000256" key="14">
    <source>
        <dbReference type="PIRSR" id="PIRSR006769-2"/>
    </source>
</evidence>
<dbReference type="EMBL" id="LNZB01000056">
    <property type="protein sequence ID" value="KTD75611.1"/>
    <property type="molecule type" value="Genomic_DNA"/>
</dbReference>
<comment type="caution">
    <text evidence="17">The sequence shown here is derived from an EMBL/GenBank/DDBJ whole genome shotgun (WGS) entry which is preliminary data.</text>
</comment>
<gene>
    <name evidence="17" type="primary">ribD</name>
    <name evidence="17" type="ORF">Lwal_2549</name>
</gene>
<proteinExistence type="inferred from homology"/>
<keyword evidence="6 12" id="KW-0686">Riboflavin biosynthesis</keyword>
<feature type="binding site" evidence="15">
    <location>
        <position position="49"/>
    </location>
    <ligand>
        <name>Zn(2+)</name>
        <dbReference type="ChEBI" id="CHEBI:29105"/>
        <note>catalytic</note>
    </ligand>
</feature>
<comment type="catalytic activity">
    <reaction evidence="12">
        <text>5-amino-6-(5-phospho-D-ribitylamino)uracil + NADP(+) = 5-amino-6-(5-phospho-D-ribosylamino)uracil + NADPH + H(+)</text>
        <dbReference type="Rhea" id="RHEA:17845"/>
        <dbReference type="ChEBI" id="CHEBI:15378"/>
        <dbReference type="ChEBI" id="CHEBI:57783"/>
        <dbReference type="ChEBI" id="CHEBI:58349"/>
        <dbReference type="ChEBI" id="CHEBI:58421"/>
        <dbReference type="ChEBI" id="CHEBI:58453"/>
        <dbReference type="EC" id="1.1.1.193"/>
    </reaction>
</comment>
<dbReference type="EC" id="1.1.1.193" evidence="12"/>
<dbReference type="PROSITE" id="PS51747">
    <property type="entry name" value="CYT_DCMP_DEAMINASES_2"/>
    <property type="match status" value="1"/>
</dbReference>
<dbReference type="Pfam" id="PF00383">
    <property type="entry name" value="dCMP_cyt_deam_1"/>
    <property type="match status" value="1"/>
</dbReference>
<evidence type="ECO:0000256" key="9">
    <source>
        <dbReference type="ARBA" id="ARBA00022857"/>
    </source>
</evidence>
<accession>A0A0W1A2P8</accession>
<dbReference type="PANTHER" id="PTHR38011">
    <property type="entry name" value="DIHYDROFOLATE REDUCTASE FAMILY PROTEIN (AFU_ORTHOLOGUE AFUA_8G06820)"/>
    <property type="match status" value="1"/>
</dbReference>
<feature type="binding site" evidence="14">
    <location>
        <position position="153"/>
    </location>
    <ligand>
        <name>NADP(+)</name>
        <dbReference type="ChEBI" id="CHEBI:58349"/>
    </ligand>
</feature>
<evidence type="ECO:0000256" key="7">
    <source>
        <dbReference type="ARBA" id="ARBA00022723"/>
    </source>
</evidence>
<dbReference type="PATRIC" id="fig|66969.6.peg.2758"/>
<evidence type="ECO:0000259" key="16">
    <source>
        <dbReference type="PROSITE" id="PS51747"/>
    </source>
</evidence>
<keyword evidence="11" id="KW-0511">Multifunctional enzyme</keyword>
<comment type="pathway">
    <text evidence="3 12">Cofactor biosynthesis; riboflavin biosynthesis; 5-amino-6-(D-ribitylamino)uracil from GTP: step 3/4.</text>
</comment>
<feature type="binding site" evidence="14">
    <location>
        <position position="287"/>
    </location>
    <ligand>
        <name>substrate</name>
    </ligand>
</feature>
<evidence type="ECO:0000256" key="4">
    <source>
        <dbReference type="ARBA" id="ARBA00005259"/>
    </source>
</evidence>
<feature type="domain" description="CMP/dCMP-type deaminase" evidence="16">
    <location>
        <begin position="1"/>
        <end position="115"/>
    </location>
</feature>
<dbReference type="PANTHER" id="PTHR38011:SF7">
    <property type="entry name" value="2,5-DIAMINO-6-RIBOSYLAMINO-4(3H)-PYRIMIDINONE 5'-PHOSPHATE REDUCTASE"/>
    <property type="match status" value="1"/>
</dbReference>
<dbReference type="GO" id="GO:0009231">
    <property type="term" value="P:riboflavin biosynthetic process"/>
    <property type="evidence" value="ECO:0007669"/>
    <property type="project" value="UniProtKB-UniPathway"/>
</dbReference>
<evidence type="ECO:0000313" key="17">
    <source>
        <dbReference type="EMBL" id="KTD75611.1"/>
    </source>
</evidence>
<dbReference type="InterPro" id="IPR016193">
    <property type="entry name" value="Cytidine_deaminase-like"/>
</dbReference>
<sequence>MHEQFLLAALEQAKLARGMCAPNPSVGAVAVQNGVIIAQAAHQGAGTHHAEQLVLEQIPPNTPGITLYITLEPCNHWGKTPPCVNAIIERGIEEVVFSYYDPNPIVARNDSSAQLREQGVKVSYYPLTVIEEFYKSYTYWTTTGKPRVTVKIAQTFDGKIGYSEGERAILSNSLCGEFTHQMRAASDVILTTARTVQLDNPRMNVRLHGREVAKNVAIIDRNLELTNEALIFTMAKQCFIYHKPDAVQKSTIANSSYYSIPQQNELLVLNDLIAHLGELGFHDVWVEAGGALFNALHREGLVHRTYIYLVPGILGEKAVSAYQKEDWFSKGYKISWQVMNDNMIACIDWQGE</sequence>
<dbReference type="InterPro" id="IPR050765">
    <property type="entry name" value="Riboflavin_Biosynth_HTPR"/>
</dbReference>
<comment type="pathway">
    <text evidence="2 12">Cofactor biosynthesis; riboflavin biosynthesis; 5-amino-6-(D-ribitylamino)uracil from GTP: step 2/4.</text>
</comment>
<comment type="function">
    <text evidence="1 12">Converts 2,5-diamino-6-(ribosylamino)-4(3h)-pyrimidinone 5'-phosphate into 5-amino-6-(ribosylamino)-2,4(1h,3h)-pyrimidinedione 5'-phosphate.</text>
</comment>
<feature type="binding site" evidence="14">
    <location>
        <position position="195"/>
    </location>
    <ligand>
        <name>NADP(+)</name>
        <dbReference type="ChEBI" id="CHEBI:58349"/>
    </ligand>
</feature>
<reference evidence="17 18" key="1">
    <citation type="submission" date="2015-11" db="EMBL/GenBank/DDBJ databases">
        <title>Genomic analysis of 38 Legionella species identifies large and diverse effector repertoires.</title>
        <authorList>
            <person name="Burstein D."/>
            <person name="Amaro F."/>
            <person name="Zusman T."/>
            <person name="Lifshitz Z."/>
            <person name="Cohen O."/>
            <person name="Gilbert J.A."/>
            <person name="Pupko T."/>
            <person name="Shuman H.A."/>
            <person name="Segal G."/>
        </authorList>
    </citation>
    <scope>NUCLEOTIDE SEQUENCE [LARGE SCALE GENOMIC DNA]</scope>
    <source>
        <strain evidence="17 18">ATCC 51914</strain>
    </source>
</reference>
<dbReference type="UniPathway" id="UPA00275">
    <property type="reaction ID" value="UER00401"/>
</dbReference>